<gene>
    <name evidence="2" type="ORF">BDD14_6235</name>
</gene>
<feature type="region of interest" description="Disordered" evidence="1">
    <location>
        <begin position="1"/>
        <end position="23"/>
    </location>
</feature>
<name>A0A4Q7Y0U9_9BACT</name>
<comment type="caution">
    <text evidence="2">The sequence shown here is derived from an EMBL/GenBank/DDBJ whole genome shotgun (WGS) entry which is preliminary data.</text>
</comment>
<keyword evidence="3" id="KW-1185">Reference proteome</keyword>
<sequence length="175" mass="19009">MPQAGRQTNKRFSLTDLADDDEPIVRMDLMSPTLVPSQATAPESVAVETSVINVVEEPTTSRVEPTSPAEPASDPASVPSTTHSNGSRVSRQSREVAAALDPVQAQVANQKESFYSNFGERTTKKQISLRIHPSVDKALTKEVLTKNLEGITVTREAIITKAICNFLGIDYPEDM</sequence>
<feature type="region of interest" description="Disordered" evidence="1">
    <location>
        <begin position="56"/>
        <end position="94"/>
    </location>
</feature>
<reference evidence="2 3" key="1">
    <citation type="submission" date="2019-02" db="EMBL/GenBank/DDBJ databases">
        <title>Genomic Encyclopedia of Archaeal and Bacterial Type Strains, Phase II (KMG-II): from individual species to whole genera.</title>
        <authorList>
            <person name="Goeker M."/>
        </authorList>
    </citation>
    <scope>NUCLEOTIDE SEQUENCE [LARGE SCALE GENOMIC DNA]</scope>
    <source>
        <strain evidence="2 3">DSM 18101</strain>
    </source>
</reference>
<dbReference type="Proteomes" id="UP000292958">
    <property type="component" value="Unassembled WGS sequence"/>
</dbReference>
<dbReference type="OrthoDB" id="9833931at2"/>
<protein>
    <submittedName>
        <fullName evidence="2">Uncharacterized protein</fullName>
    </submittedName>
</protein>
<evidence type="ECO:0000313" key="2">
    <source>
        <dbReference type="EMBL" id="RZU29641.1"/>
    </source>
</evidence>
<evidence type="ECO:0000256" key="1">
    <source>
        <dbReference type="SAM" id="MobiDB-lite"/>
    </source>
</evidence>
<feature type="compositionally biased region" description="Polar residues" evidence="1">
    <location>
        <begin position="78"/>
        <end position="90"/>
    </location>
</feature>
<dbReference type="RefSeq" id="WP_130424895.1">
    <property type="nucleotide sequence ID" value="NZ_SHKW01000007.1"/>
</dbReference>
<dbReference type="EMBL" id="SHKW01000007">
    <property type="protein sequence ID" value="RZU29641.1"/>
    <property type="molecule type" value="Genomic_DNA"/>
</dbReference>
<feature type="compositionally biased region" description="Polar residues" evidence="1">
    <location>
        <begin position="1"/>
        <end position="12"/>
    </location>
</feature>
<evidence type="ECO:0000313" key="3">
    <source>
        <dbReference type="Proteomes" id="UP000292958"/>
    </source>
</evidence>
<proteinExistence type="predicted"/>
<organism evidence="2 3">
    <name type="scientific">Edaphobacter modestus</name>
    <dbReference type="NCBI Taxonomy" id="388466"/>
    <lineage>
        <taxon>Bacteria</taxon>
        <taxon>Pseudomonadati</taxon>
        <taxon>Acidobacteriota</taxon>
        <taxon>Terriglobia</taxon>
        <taxon>Terriglobales</taxon>
        <taxon>Acidobacteriaceae</taxon>
        <taxon>Edaphobacter</taxon>
    </lineage>
</organism>
<accession>A0A4Q7Y0U9</accession>
<dbReference type="AlphaFoldDB" id="A0A4Q7Y0U9"/>